<dbReference type="KEGG" id="gob:Gobs_0727"/>
<reference evidence="1 2" key="1">
    <citation type="journal article" date="2010" name="Stand. Genomic Sci.">
        <title>Complete genome sequence of Geodermatophilus obscurus type strain (G-20).</title>
        <authorList>
            <person name="Ivanova N."/>
            <person name="Sikorski J."/>
            <person name="Jando M."/>
            <person name="Munk C."/>
            <person name="Lapidus A."/>
            <person name="Glavina Del Rio T."/>
            <person name="Copeland A."/>
            <person name="Tice H."/>
            <person name="Cheng J.-F."/>
            <person name="Lucas S."/>
            <person name="Chen F."/>
            <person name="Nolan M."/>
            <person name="Bruce D."/>
            <person name="Goodwin L."/>
            <person name="Pitluck S."/>
            <person name="Mavromatis K."/>
            <person name="Mikhailova N."/>
            <person name="Pati A."/>
            <person name="Chen A."/>
            <person name="Palaniappan K."/>
            <person name="Land M."/>
            <person name="Hauser L."/>
            <person name="Chang Y.-J."/>
            <person name="Jeffries C.D."/>
            <person name="Meincke L."/>
            <person name="Brettin T."/>
            <person name="Detter J.C."/>
            <person name="Detter J.C."/>
            <person name="Rohde M."/>
            <person name="Goeker M."/>
            <person name="Bristow J."/>
            <person name="Eisen J.A."/>
            <person name="Markowitz V."/>
            <person name="Hugenholtz P."/>
            <person name="Kyrpides N.C."/>
            <person name="Klenk H.-P."/>
        </authorList>
    </citation>
    <scope>NUCLEOTIDE SEQUENCE [LARGE SCALE GENOMIC DNA]</scope>
    <source>
        <strain evidence="2">ATCC 25078 / DSM 43160 / JCM 3152 / KCC A-0152 / KCTC 9177 / NBRC 13315 / NRRL B-3577 / G-20</strain>
    </source>
</reference>
<proteinExistence type="predicted"/>
<dbReference type="AlphaFoldDB" id="D2S875"/>
<sequence>MADGDKCGAKTQSGGKCRNPAGFRTDHLGYGSCFKHSGATTNGNKAAARAQVMAMATEADAEPSEVLLKAIRCDWGAVQYVQARLADLNVQILEAESAEDREAAFNQMGLWQQAYGDWVDRSAKHSKMALDAGVQERQIRLSEMIGAQFAIALQGIKQGLNLTPAQEAVWKQLVTTNMLAIDAQLAS</sequence>
<dbReference type="HOGENOM" id="CLU_1445749_0_0_11"/>
<dbReference type="RefSeq" id="WP_012946938.1">
    <property type="nucleotide sequence ID" value="NC_013757.1"/>
</dbReference>
<protein>
    <submittedName>
        <fullName evidence="1">Uncharacterized protein</fullName>
    </submittedName>
</protein>
<evidence type="ECO:0000313" key="1">
    <source>
        <dbReference type="EMBL" id="ADB73497.1"/>
    </source>
</evidence>
<accession>D2S875</accession>
<reference evidence="2" key="2">
    <citation type="submission" date="2010-01" db="EMBL/GenBank/DDBJ databases">
        <title>The complete genome of Geodermatophilus obscurus DSM 43160.</title>
        <authorList>
            <consortium name="US DOE Joint Genome Institute (JGI-PGF)"/>
            <person name="Lucas S."/>
            <person name="Copeland A."/>
            <person name="Lapidus A."/>
            <person name="Glavina del Rio T."/>
            <person name="Dalin E."/>
            <person name="Tice H."/>
            <person name="Bruce D."/>
            <person name="Goodwin L."/>
            <person name="Pitluck S."/>
            <person name="Kyrpides N."/>
            <person name="Mavromatis K."/>
            <person name="Ivanova N."/>
            <person name="Munk A.C."/>
            <person name="Brettin T."/>
            <person name="Detter J.C."/>
            <person name="Han C."/>
            <person name="Larimer F."/>
            <person name="Land M."/>
            <person name="Hauser L."/>
            <person name="Markowitz V."/>
            <person name="Cheng J.-F."/>
            <person name="Hugenholtz P."/>
            <person name="Woyke T."/>
            <person name="Wu D."/>
            <person name="Jando M."/>
            <person name="Schneider S."/>
            <person name="Klenk H.-P."/>
            <person name="Eisen J.A."/>
        </authorList>
    </citation>
    <scope>NUCLEOTIDE SEQUENCE [LARGE SCALE GENOMIC DNA]</scope>
    <source>
        <strain evidence="2">ATCC 25078 / DSM 43160 / JCM 3152 / KCC A-0152 / KCTC 9177 / NBRC 13315 / NRRL B-3577 / G-20</strain>
    </source>
</reference>
<keyword evidence="2" id="KW-1185">Reference proteome</keyword>
<dbReference type="OrthoDB" id="3624790at2"/>
<dbReference type="EMBL" id="CP001867">
    <property type="protein sequence ID" value="ADB73497.1"/>
    <property type="molecule type" value="Genomic_DNA"/>
</dbReference>
<evidence type="ECO:0000313" key="2">
    <source>
        <dbReference type="Proteomes" id="UP000001382"/>
    </source>
</evidence>
<organism evidence="1 2">
    <name type="scientific">Geodermatophilus obscurus (strain ATCC 25078 / DSM 43160 / JCM 3152 / CCUG 61914 / KCC A-0152 / KCTC 9177 / NBRC 13315 / NRRL B-3577 / G-20)</name>
    <dbReference type="NCBI Taxonomy" id="526225"/>
    <lineage>
        <taxon>Bacteria</taxon>
        <taxon>Bacillati</taxon>
        <taxon>Actinomycetota</taxon>
        <taxon>Actinomycetes</taxon>
        <taxon>Geodermatophilales</taxon>
        <taxon>Geodermatophilaceae</taxon>
        <taxon>Geodermatophilus</taxon>
    </lineage>
</organism>
<dbReference type="Proteomes" id="UP000001382">
    <property type="component" value="Chromosome"/>
</dbReference>
<name>D2S875_GEOOG</name>
<gene>
    <name evidence="1" type="ordered locus">Gobs_0727</name>
</gene>